<proteinExistence type="predicted"/>
<dbReference type="GO" id="GO:0003677">
    <property type="term" value="F:DNA binding"/>
    <property type="evidence" value="ECO:0007669"/>
    <property type="project" value="InterPro"/>
</dbReference>
<dbReference type="InterPro" id="IPR001387">
    <property type="entry name" value="Cro/C1-type_HTH"/>
</dbReference>
<dbReference type="SUPFAM" id="SSF47413">
    <property type="entry name" value="lambda repressor-like DNA-binding domains"/>
    <property type="match status" value="1"/>
</dbReference>
<dbReference type="SMART" id="SM00530">
    <property type="entry name" value="HTH_XRE"/>
    <property type="match status" value="1"/>
</dbReference>
<evidence type="ECO:0000313" key="2">
    <source>
        <dbReference type="EMBL" id="SMC10521.1"/>
    </source>
</evidence>
<name>A0A1X7BLK8_9RHOB</name>
<dbReference type="Proteomes" id="UP000193224">
    <property type="component" value="Unassembled WGS sequence"/>
</dbReference>
<dbReference type="PROSITE" id="PS50943">
    <property type="entry name" value="HTH_CROC1"/>
    <property type="match status" value="1"/>
</dbReference>
<keyword evidence="3" id="KW-1185">Reference proteome</keyword>
<evidence type="ECO:0000259" key="1">
    <source>
        <dbReference type="PROSITE" id="PS50943"/>
    </source>
</evidence>
<organism evidence="2 3">
    <name type="scientific">Roseovarius aestuarii</name>
    <dbReference type="NCBI Taxonomy" id="475083"/>
    <lineage>
        <taxon>Bacteria</taxon>
        <taxon>Pseudomonadati</taxon>
        <taxon>Pseudomonadota</taxon>
        <taxon>Alphaproteobacteria</taxon>
        <taxon>Rhodobacterales</taxon>
        <taxon>Roseobacteraceae</taxon>
        <taxon>Roseovarius</taxon>
    </lineage>
</organism>
<dbReference type="AlphaFoldDB" id="A0A1X7BLK8"/>
<sequence>MTNPPSLFARKLRDWRASNGAHGRMTQETLAETLGVSVDAISKYERSASFIRGDLEHRLAERLGWTRDDILACREDWQARNQRQAQSAYQLLDDTLVDRYFGGSWRYAINDMITMAQSEFDFLPDELAPDRDLYLPIYDTYPDNWRAVLHKDQIVAKWSLLFLRPEHEEAFRKGNLIESELTVDRLNRLLLPGTYFGYCPALIILKRHEAAASLLLSSFVRFLEALAERDILLHGIGTISCSPGGAQVCRDLGMTRHGVYFMDSAFGIWELPGNAIANSIFARRSPLLRRRYAEAYGG</sequence>
<dbReference type="CDD" id="cd00093">
    <property type="entry name" value="HTH_XRE"/>
    <property type="match status" value="1"/>
</dbReference>
<feature type="domain" description="HTH cro/C1-type" evidence="1">
    <location>
        <begin position="12"/>
        <end position="70"/>
    </location>
</feature>
<protein>
    <recommendedName>
        <fullName evidence="1">HTH cro/C1-type domain-containing protein</fullName>
    </recommendedName>
</protein>
<evidence type="ECO:0000313" key="3">
    <source>
        <dbReference type="Proteomes" id="UP000193224"/>
    </source>
</evidence>
<dbReference type="InterPro" id="IPR010982">
    <property type="entry name" value="Lambda_DNA-bd_dom_sf"/>
</dbReference>
<accession>A0A1X7BLK8</accession>
<reference evidence="2 3" key="1">
    <citation type="submission" date="2017-03" db="EMBL/GenBank/DDBJ databases">
        <authorList>
            <person name="Afonso C.L."/>
            <person name="Miller P.J."/>
            <person name="Scott M.A."/>
            <person name="Spackman E."/>
            <person name="Goraichik I."/>
            <person name="Dimitrov K.M."/>
            <person name="Suarez D.L."/>
            <person name="Swayne D.E."/>
        </authorList>
    </citation>
    <scope>NUCLEOTIDE SEQUENCE [LARGE SCALE GENOMIC DNA]</scope>
    <source>
        <strain evidence="2 3">CECT 7745</strain>
    </source>
</reference>
<dbReference type="Gene3D" id="1.10.260.40">
    <property type="entry name" value="lambda repressor-like DNA-binding domains"/>
    <property type="match status" value="1"/>
</dbReference>
<dbReference type="EMBL" id="FWXB01000001">
    <property type="protein sequence ID" value="SMC10521.1"/>
    <property type="molecule type" value="Genomic_DNA"/>
</dbReference>
<gene>
    <name evidence="2" type="ORF">ROA7745_00328</name>
</gene>